<sequence length="613" mass="70379">MEFDDDRDIVRLMMHLLELPGVDKFGKENIQPRSLLLDTVMQGRPRASSCEPVQLPAEILADIVDLLSDDKTSLGSLALVNSDCRQLARCCQFAEVNFDYSLQARQLASQLAQDNSSQPIRPSIGACIRKVTFASHPHHVAHTHRELYEAFDGQDSESFTDKQRYILYHQAGAEYVAARAVAVEAISSLPNLESLSWKDQYSLDRDFFKKITRCSAQHIDLDRLVIDDAWSLTPPLTPSVWPLRSLKLHVSMARDKWREIREKCEETGTHHMTSFFSTLFRLCSQTLESLTWMYLNDTRQKGVPVSIGDIAVSFPRLRYLRINFVELDSVGISSLLKSPLRSLDLDHMVLQNPSVFDCEPLRDLEDFVVSFAPRNISACRRIAKFISQHTWLRRLYLHEASAAMEGVPYLDDFVMPILNSCDFGSLRSLHLTWGEPQISTKSLRIIGRLVSLEQLSLSAGKSYGPQHYWLVDHDKLRRRLRRLQRLTKLAIVQDTYPAPIPQLPDELYYEFRVPGPRSRDDVLARPELDVDEDATGRFDVETLWERMHRNRMLNQAEKYAAIFPKLEWMFCGQRPMGFIQAAEGQCELRKAIPLTKGRDQCRTYLGETFRGSD</sequence>
<dbReference type="SUPFAM" id="SSF52047">
    <property type="entry name" value="RNI-like"/>
    <property type="match status" value="1"/>
</dbReference>
<dbReference type="AlphaFoldDB" id="A0A1L7SMN1"/>
<dbReference type="GeneID" id="65084604"/>
<dbReference type="EMBL" id="FCQH01000002">
    <property type="protein sequence ID" value="CVK87820.1"/>
    <property type="molecule type" value="Genomic_DNA"/>
</dbReference>
<accession>A0A1L7SMN1</accession>
<comment type="caution">
    <text evidence="1">The sequence shown here is derived from an EMBL/GenBank/DDBJ whole genome shotgun (WGS) entry which is preliminary data.</text>
</comment>
<proteinExistence type="predicted"/>
<evidence type="ECO:0000313" key="1">
    <source>
        <dbReference type="EMBL" id="CVK87820.1"/>
    </source>
</evidence>
<evidence type="ECO:0008006" key="3">
    <source>
        <dbReference type="Google" id="ProtNLM"/>
    </source>
</evidence>
<dbReference type="Proteomes" id="UP000184255">
    <property type="component" value="Unassembled WGS sequence"/>
</dbReference>
<name>A0A1L7SMN1_FUSMA</name>
<keyword evidence="2" id="KW-1185">Reference proteome</keyword>
<reference evidence="2" key="1">
    <citation type="journal article" date="2016" name="Genome Biol. Evol.">
        <title>Comparative 'omics' of the Fusarium fujikuroi species complex highlights differences in genetic potential and metabolite synthesis.</title>
        <authorList>
            <person name="Niehaus E.-M."/>
            <person name="Muensterkoetter M."/>
            <person name="Proctor R.H."/>
            <person name="Brown D.W."/>
            <person name="Sharon A."/>
            <person name="Idan Y."/>
            <person name="Oren-Young L."/>
            <person name="Sieber C.M."/>
            <person name="Novak O."/>
            <person name="Pencik A."/>
            <person name="Tarkowska D."/>
            <person name="Hromadova K."/>
            <person name="Freeman S."/>
            <person name="Maymon M."/>
            <person name="Elazar M."/>
            <person name="Youssef S.A."/>
            <person name="El-Shabrawy E.S.M."/>
            <person name="Shalaby A.B.A."/>
            <person name="Houterman P."/>
            <person name="Brock N.L."/>
            <person name="Burkhardt I."/>
            <person name="Tsavkelova E.A."/>
            <person name="Dickschat J.S."/>
            <person name="Galuszka P."/>
            <person name="Gueldener U."/>
            <person name="Tudzynski B."/>
        </authorList>
    </citation>
    <scope>NUCLEOTIDE SEQUENCE [LARGE SCALE GENOMIC DNA]</scope>
    <source>
        <strain evidence="2">MRC7560</strain>
    </source>
</reference>
<organism evidence="1 2">
    <name type="scientific">Fusarium mangiferae</name>
    <name type="common">Mango malformation disease fungus</name>
    <dbReference type="NCBI Taxonomy" id="192010"/>
    <lineage>
        <taxon>Eukaryota</taxon>
        <taxon>Fungi</taxon>
        <taxon>Dikarya</taxon>
        <taxon>Ascomycota</taxon>
        <taxon>Pezizomycotina</taxon>
        <taxon>Sordariomycetes</taxon>
        <taxon>Hypocreomycetidae</taxon>
        <taxon>Hypocreales</taxon>
        <taxon>Nectriaceae</taxon>
        <taxon>Fusarium</taxon>
        <taxon>Fusarium fujikuroi species complex</taxon>
    </lineage>
</organism>
<dbReference type="RefSeq" id="XP_041678921.1">
    <property type="nucleotide sequence ID" value="XM_041828016.1"/>
</dbReference>
<evidence type="ECO:0000313" key="2">
    <source>
        <dbReference type="Proteomes" id="UP000184255"/>
    </source>
</evidence>
<dbReference type="Gene3D" id="3.80.10.10">
    <property type="entry name" value="Ribonuclease Inhibitor"/>
    <property type="match status" value="1"/>
</dbReference>
<protein>
    <recommendedName>
        <fullName evidence="3">F-box domain-containing protein</fullName>
    </recommendedName>
</protein>
<dbReference type="InterPro" id="IPR032675">
    <property type="entry name" value="LRR_dom_sf"/>
</dbReference>
<gene>
    <name evidence="1" type="ORF">FMAN_05337</name>
</gene>
<dbReference type="VEuPathDB" id="FungiDB:FMAN_05337"/>